<dbReference type="SUPFAM" id="SSF53474">
    <property type="entry name" value="alpha/beta-Hydrolases"/>
    <property type="match status" value="1"/>
</dbReference>
<gene>
    <name evidence="3" type="ORF">SUTH_02329</name>
</gene>
<organism evidence="3 4">
    <name type="scientific">Sulfuritalea hydrogenivorans sk43H</name>
    <dbReference type="NCBI Taxonomy" id="1223802"/>
    <lineage>
        <taxon>Bacteria</taxon>
        <taxon>Pseudomonadati</taxon>
        <taxon>Pseudomonadota</taxon>
        <taxon>Betaproteobacteria</taxon>
        <taxon>Nitrosomonadales</taxon>
        <taxon>Sterolibacteriaceae</taxon>
        <taxon>Sulfuritalea</taxon>
    </lineage>
</organism>
<evidence type="ECO:0000313" key="4">
    <source>
        <dbReference type="Proteomes" id="UP000031637"/>
    </source>
</evidence>
<evidence type="ECO:0000259" key="2">
    <source>
        <dbReference type="Pfam" id="PF00561"/>
    </source>
</evidence>
<dbReference type="KEGG" id="shd:SUTH_02329"/>
<protein>
    <submittedName>
        <fullName evidence="3">Alpha/beta hydrolase fold protein</fullName>
    </submittedName>
</protein>
<dbReference type="Pfam" id="PF00561">
    <property type="entry name" value="Abhydrolase_1"/>
    <property type="match status" value="1"/>
</dbReference>
<dbReference type="InterPro" id="IPR029058">
    <property type="entry name" value="AB_hydrolase_fold"/>
</dbReference>
<keyword evidence="4" id="KW-1185">Reference proteome</keyword>
<dbReference type="HOGENOM" id="CLU_020336_7_3_4"/>
<dbReference type="GO" id="GO:0016787">
    <property type="term" value="F:hydrolase activity"/>
    <property type="evidence" value="ECO:0007669"/>
    <property type="project" value="UniProtKB-KW"/>
</dbReference>
<dbReference type="Gene3D" id="3.40.50.1820">
    <property type="entry name" value="alpha/beta hydrolase"/>
    <property type="match status" value="1"/>
</dbReference>
<dbReference type="EMBL" id="AP012547">
    <property type="protein sequence ID" value="BAO30118.1"/>
    <property type="molecule type" value="Genomic_DNA"/>
</dbReference>
<accession>W0SJB0</accession>
<keyword evidence="1 3" id="KW-0378">Hydrolase</keyword>
<dbReference type="PRINTS" id="PR00412">
    <property type="entry name" value="EPOXHYDRLASE"/>
</dbReference>
<dbReference type="STRING" id="1223802.SUTH_02329"/>
<dbReference type="OrthoDB" id="64748at2"/>
<dbReference type="RefSeq" id="WP_041099417.1">
    <property type="nucleotide sequence ID" value="NZ_AP012547.1"/>
</dbReference>
<dbReference type="Proteomes" id="UP000031637">
    <property type="component" value="Chromosome"/>
</dbReference>
<dbReference type="PRINTS" id="PR00111">
    <property type="entry name" value="ABHYDROLASE"/>
</dbReference>
<sequence>MEHFFAPAGGIKLHCVAEGAADAPLMLFIHGFPEFWYAWKSQLEEFGADHRAVAFDLRGHNLSDKPEGVAAYRHKPLLEDLRQLIEHLQADRTDKSCILVAHDWGGAIAWTFAVAFPQYVKKLVIINAPHTVPFARALASDPVQQEASHYMLLLRHAKAERVLEANNYERLLKMFSRTADGHCALSDEEIPLYREAWSQPGALTCALNLYRASPLYPPTPDDPGAAALKLDPATLTVRVPTLVIWGEADTALGTVLLDGLEEVVPDLRVKRIPEGSHWVIHEQPRQVNAAIRAFLREG</sequence>
<proteinExistence type="predicted"/>
<name>W0SJB0_9PROT</name>
<reference evidence="3 4" key="1">
    <citation type="journal article" date="2014" name="Syst. Appl. Microbiol.">
        <title>Complete genomes of freshwater sulfur oxidizers Sulfuricella denitrificans skB26 and Sulfuritalea hydrogenivorans sk43H: genetic insights into the sulfur oxidation pathway of betaproteobacteria.</title>
        <authorList>
            <person name="Watanabe T."/>
            <person name="Kojima H."/>
            <person name="Fukui M."/>
        </authorList>
    </citation>
    <scope>NUCLEOTIDE SEQUENCE [LARGE SCALE GENOMIC DNA]</scope>
    <source>
        <strain evidence="3">DSM22779</strain>
    </source>
</reference>
<dbReference type="PANTHER" id="PTHR43329">
    <property type="entry name" value="EPOXIDE HYDROLASE"/>
    <property type="match status" value="1"/>
</dbReference>
<evidence type="ECO:0000256" key="1">
    <source>
        <dbReference type="ARBA" id="ARBA00022801"/>
    </source>
</evidence>
<evidence type="ECO:0000313" key="3">
    <source>
        <dbReference type="EMBL" id="BAO30118.1"/>
    </source>
</evidence>
<feature type="domain" description="AB hydrolase-1" evidence="2">
    <location>
        <begin position="24"/>
        <end position="283"/>
    </location>
</feature>
<dbReference type="InterPro" id="IPR000639">
    <property type="entry name" value="Epox_hydrolase-like"/>
</dbReference>
<dbReference type="AlphaFoldDB" id="W0SJB0"/>
<dbReference type="InterPro" id="IPR000073">
    <property type="entry name" value="AB_hydrolase_1"/>
</dbReference>